<evidence type="ECO:0000256" key="2">
    <source>
        <dbReference type="ARBA" id="ARBA00022771"/>
    </source>
</evidence>
<feature type="domain" description="RING-type" evidence="6">
    <location>
        <begin position="191"/>
        <end position="262"/>
    </location>
</feature>
<keyword evidence="8" id="KW-1185">Reference proteome</keyword>
<dbReference type="PRINTS" id="PR01217">
    <property type="entry name" value="PRICHEXTENSN"/>
</dbReference>
<dbReference type="Pfam" id="PF13639">
    <property type="entry name" value="zf-RING_2"/>
    <property type="match status" value="1"/>
</dbReference>
<dbReference type="EMBL" id="JH795878">
    <property type="protein sequence ID" value="EJT97067.1"/>
    <property type="molecule type" value="Genomic_DNA"/>
</dbReference>
<dbReference type="GO" id="GO:0005737">
    <property type="term" value="C:cytoplasm"/>
    <property type="evidence" value="ECO:0007669"/>
    <property type="project" value="TreeGrafter"/>
</dbReference>
<dbReference type="GeneID" id="63685884"/>
<dbReference type="OrthoDB" id="8062037at2759"/>
<dbReference type="SUPFAM" id="SSF57850">
    <property type="entry name" value="RING/U-box"/>
    <property type="match status" value="1"/>
</dbReference>
<accession>M5FZX7</accession>
<dbReference type="PROSITE" id="PS50089">
    <property type="entry name" value="ZF_RING_2"/>
    <property type="match status" value="1"/>
</dbReference>
<feature type="compositionally biased region" description="Low complexity" evidence="5">
    <location>
        <begin position="1"/>
        <end position="18"/>
    </location>
</feature>
<keyword evidence="3" id="KW-0862">Zinc</keyword>
<dbReference type="GO" id="GO:0061630">
    <property type="term" value="F:ubiquitin protein ligase activity"/>
    <property type="evidence" value="ECO:0007669"/>
    <property type="project" value="TreeGrafter"/>
</dbReference>
<evidence type="ECO:0000256" key="3">
    <source>
        <dbReference type="ARBA" id="ARBA00022833"/>
    </source>
</evidence>
<evidence type="ECO:0000256" key="1">
    <source>
        <dbReference type="ARBA" id="ARBA00022723"/>
    </source>
</evidence>
<dbReference type="InterPro" id="IPR001841">
    <property type="entry name" value="Znf_RING"/>
</dbReference>
<dbReference type="Proteomes" id="UP000030653">
    <property type="component" value="Unassembled WGS sequence"/>
</dbReference>
<protein>
    <recommendedName>
        <fullName evidence="6">RING-type domain-containing protein</fullName>
    </recommendedName>
</protein>
<reference evidence="7 8" key="1">
    <citation type="journal article" date="2012" name="Science">
        <title>The Paleozoic origin of enzymatic lignin decomposition reconstructed from 31 fungal genomes.</title>
        <authorList>
            <person name="Floudas D."/>
            <person name="Binder M."/>
            <person name="Riley R."/>
            <person name="Barry K."/>
            <person name="Blanchette R.A."/>
            <person name="Henrissat B."/>
            <person name="Martinez A.T."/>
            <person name="Otillar R."/>
            <person name="Spatafora J.W."/>
            <person name="Yadav J.S."/>
            <person name="Aerts A."/>
            <person name="Benoit I."/>
            <person name="Boyd A."/>
            <person name="Carlson A."/>
            <person name="Copeland A."/>
            <person name="Coutinho P.M."/>
            <person name="de Vries R.P."/>
            <person name="Ferreira P."/>
            <person name="Findley K."/>
            <person name="Foster B."/>
            <person name="Gaskell J."/>
            <person name="Glotzer D."/>
            <person name="Gorecki P."/>
            <person name="Heitman J."/>
            <person name="Hesse C."/>
            <person name="Hori C."/>
            <person name="Igarashi K."/>
            <person name="Jurgens J.A."/>
            <person name="Kallen N."/>
            <person name="Kersten P."/>
            <person name="Kohler A."/>
            <person name="Kuees U."/>
            <person name="Kumar T.K.A."/>
            <person name="Kuo A."/>
            <person name="LaButti K."/>
            <person name="Larrondo L.F."/>
            <person name="Lindquist E."/>
            <person name="Ling A."/>
            <person name="Lombard V."/>
            <person name="Lucas S."/>
            <person name="Lundell T."/>
            <person name="Martin R."/>
            <person name="McLaughlin D.J."/>
            <person name="Morgenstern I."/>
            <person name="Morin E."/>
            <person name="Murat C."/>
            <person name="Nagy L.G."/>
            <person name="Nolan M."/>
            <person name="Ohm R.A."/>
            <person name="Patyshakuliyeva A."/>
            <person name="Rokas A."/>
            <person name="Ruiz-Duenas F.J."/>
            <person name="Sabat G."/>
            <person name="Salamov A."/>
            <person name="Samejima M."/>
            <person name="Schmutz J."/>
            <person name="Slot J.C."/>
            <person name="St John F."/>
            <person name="Stenlid J."/>
            <person name="Sun H."/>
            <person name="Sun S."/>
            <person name="Syed K."/>
            <person name="Tsang A."/>
            <person name="Wiebenga A."/>
            <person name="Young D."/>
            <person name="Pisabarro A."/>
            <person name="Eastwood D.C."/>
            <person name="Martin F."/>
            <person name="Cullen D."/>
            <person name="Grigoriev I.V."/>
            <person name="Hibbett D.S."/>
        </authorList>
    </citation>
    <scope>NUCLEOTIDE SEQUENCE [LARGE SCALE GENOMIC DNA]</scope>
    <source>
        <strain evidence="7 8">DJM-731 SS1</strain>
    </source>
</reference>
<feature type="region of interest" description="Disordered" evidence="5">
    <location>
        <begin position="1"/>
        <end position="84"/>
    </location>
</feature>
<dbReference type="RefSeq" id="XP_040623965.1">
    <property type="nucleotide sequence ID" value="XM_040770822.1"/>
</dbReference>
<gene>
    <name evidence="7" type="ORF">DACRYDRAFT_119561</name>
</gene>
<dbReference type="InterPro" id="IPR013083">
    <property type="entry name" value="Znf_RING/FYVE/PHD"/>
</dbReference>
<dbReference type="PANTHER" id="PTHR15710">
    <property type="entry name" value="E3 UBIQUITIN-PROTEIN LIGASE PRAJA"/>
    <property type="match status" value="1"/>
</dbReference>
<dbReference type="HOGENOM" id="CLU_655553_0_0_1"/>
<dbReference type="GO" id="GO:0008270">
    <property type="term" value="F:zinc ion binding"/>
    <property type="evidence" value="ECO:0007669"/>
    <property type="project" value="UniProtKB-KW"/>
</dbReference>
<dbReference type="AlphaFoldDB" id="M5FZX7"/>
<dbReference type="SMART" id="SM00184">
    <property type="entry name" value="RING"/>
    <property type="match status" value="2"/>
</dbReference>
<evidence type="ECO:0000256" key="5">
    <source>
        <dbReference type="SAM" id="MobiDB-lite"/>
    </source>
</evidence>
<dbReference type="Gene3D" id="3.30.40.10">
    <property type="entry name" value="Zinc/RING finger domain, C3HC4 (zinc finger)"/>
    <property type="match status" value="1"/>
</dbReference>
<name>M5FZX7_DACPD</name>
<dbReference type="GO" id="GO:0016567">
    <property type="term" value="P:protein ubiquitination"/>
    <property type="evidence" value="ECO:0007669"/>
    <property type="project" value="TreeGrafter"/>
</dbReference>
<keyword evidence="1" id="KW-0479">Metal-binding</keyword>
<evidence type="ECO:0000313" key="8">
    <source>
        <dbReference type="Proteomes" id="UP000030653"/>
    </source>
</evidence>
<keyword evidence="2 4" id="KW-0863">Zinc-finger</keyword>
<dbReference type="STRING" id="1858805.M5FZX7"/>
<proteinExistence type="predicted"/>
<sequence>MAQQLHPQQQQQPAQIQPEGGNTEQNVEPAMEESTDVPSTITPIPQPTPASPLVTAPAPEPNMPGALPTAPAAEQPPPQPTQEGTAHIHAWQIPGGMVFTLFVGPSVPIPGMATAPPTFNPFPIPGAAPGAEAGLGGGAGEWFIPFFPPWFFPQEKEPDYARGALLMRALEQVEPELLSRFQRVQGEDQRCPVCFERLGDAPAVDPPAQDSQAPAQAQARQNHIPPCPFPQAEILALPCHHPFHAGCLFPWLGEHTTCPTCRFDLDPESQTLTPPPQGGRYSPYLSQEARKAGKWNLPLGPSGQILRESVVMREHEQGWTCADPGCLHALPNPSYAQHPAGEPKALQIHLLTQLDPDAEPACEHAWHPECLVGSVRSRAGGVEVAPGGTRVECALCRDGREGWVMRDVWEDGVRAWEEV</sequence>
<organism evidence="7 8">
    <name type="scientific">Dacryopinax primogenitus (strain DJM 731)</name>
    <name type="common">Brown rot fungus</name>
    <dbReference type="NCBI Taxonomy" id="1858805"/>
    <lineage>
        <taxon>Eukaryota</taxon>
        <taxon>Fungi</taxon>
        <taxon>Dikarya</taxon>
        <taxon>Basidiomycota</taxon>
        <taxon>Agaricomycotina</taxon>
        <taxon>Dacrymycetes</taxon>
        <taxon>Dacrymycetales</taxon>
        <taxon>Dacrymycetaceae</taxon>
        <taxon>Dacryopinax</taxon>
    </lineage>
</organism>
<evidence type="ECO:0000313" key="7">
    <source>
        <dbReference type="EMBL" id="EJT97067.1"/>
    </source>
</evidence>
<evidence type="ECO:0000256" key="4">
    <source>
        <dbReference type="PROSITE-ProRule" id="PRU00175"/>
    </source>
</evidence>
<evidence type="ECO:0000259" key="6">
    <source>
        <dbReference type="PROSITE" id="PS50089"/>
    </source>
</evidence>
<dbReference type="PANTHER" id="PTHR15710:SF243">
    <property type="entry name" value="E3 UBIQUITIN-PROTEIN LIGASE PRAJA-2 ISOFORM X1"/>
    <property type="match status" value="1"/>
</dbReference>